<dbReference type="Gene3D" id="3.40.50.1000">
    <property type="entry name" value="HAD superfamily/HAD-like"/>
    <property type="match status" value="1"/>
</dbReference>
<evidence type="ECO:0000256" key="2">
    <source>
        <dbReference type="ARBA" id="ARBA00022723"/>
    </source>
</evidence>
<dbReference type="EC" id="3.1.3.-" evidence="5"/>
<sequence>MKNIQAIIFDLDNTLLDRTLTFRNFISSLVTTYFSHVSNSISIASRIIDLDQDGYKDKHLLFAELLDELPWLTKPEHHELLEFYNVNYVKNALLMEHAAEIMRYVSRKYKMGLITNGKTIIQYGKIDRLGIRDLFDFILVSEEAGVKKPDNRIFEMAMNKLGLSPEQCLYIGDPPKNDIEGAGLAGMKTIWFEVNQPWRAEISIKPDYRIKHLRELEAVLKRGDD</sequence>
<dbReference type="SFLD" id="SFLDG01135">
    <property type="entry name" value="C1.5.6:_HAD__Beta-PGM__Phospha"/>
    <property type="match status" value="1"/>
</dbReference>
<dbReference type="GO" id="GO:0016787">
    <property type="term" value="F:hydrolase activity"/>
    <property type="evidence" value="ECO:0007669"/>
    <property type="project" value="UniProtKB-KW"/>
</dbReference>
<keyword evidence="6" id="KW-1185">Reference proteome</keyword>
<keyword evidence="4" id="KW-0460">Magnesium</keyword>
<evidence type="ECO:0000313" key="6">
    <source>
        <dbReference type="Proteomes" id="UP001161691"/>
    </source>
</evidence>
<dbReference type="PRINTS" id="PR00413">
    <property type="entry name" value="HADHALOGNASE"/>
</dbReference>
<dbReference type="InterPro" id="IPR051400">
    <property type="entry name" value="HAD-like_hydrolase"/>
</dbReference>
<reference evidence="5" key="1">
    <citation type="submission" date="2023-04" db="EMBL/GenBank/DDBJ databases">
        <title>Comparative genomic analysis of Cohnella hashimotonis sp. nov., isolated from the International Space Station.</title>
        <authorList>
            <person name="Venkateswaran K."/>
            <person name="Simpson A."/>
        </authorList>
    </citation>
    <scope>NUCLEOTIDE SEQUENCE</scope>
    <source>
        <strain evidence="5">F6_2S_P_1</strain>
    </source>
</reference>
<dbReference type="SFLD" id="SFLDS00003">
    <property type="entry name" value="Haloacid_Dehalogenase"/>
    <property type="match status" value="1"/>
</dbReference>
<dbReference type="InterPro" id="IPR006439">
    <property type="entry name" value="HAD-SF_hydro_IA"/>
</dbReference>
<dbReference type="SFLD" id="SFLDG01129">
    <property type="entry name" value="C1.5:_HAD__Beta-PGM__Phosphata"/>
    <property type="match status" value="1"/>
</dbReference>
<protein>
    <submittedName>
        <fullName evidence="5">HAD family hydrolase</fullName>
        <ecNumber evidence="5">3.1.3.-</ecNumber>
    </submittedName>
</protein>
<dbReference type="Pfam" id="PF13419">
    <property type="entry name" value="HAD_2"/>
    <property type="match status" value="1"/>
</dbReference>
<comment type="cofactor">
    <cofactor evidence="1">
        <name>Mg(2+)</name>
        <dbReference type="ChEBI" id="CHEBI:18420"/>
    </cofactor>
</comment>
<dbReference type="InterPro" id="IPR041492">
    <property type="entry name" value="HAD_2"/>
</dbReference>
<evidence type="ECO:0000256" key="1">
    <source>
        <dbReference type="ARBA" id="ARBA00001946"/>
    </source>
</evidence>
<evidence type="ECO:0000313" key="5">
    <source>
        <dbReference type="EMBL" id="MDI4645216.1"/>
    </source>
</evidence>
<keyword evidence="3 5" id="KW-0378">Hydrolase</keyword>
<name>A0ABT6TEE9_9BACL</name>
<dbReference type="InterPro" id="IPR023214">
    <property type="entry name" value="HAD_sf"/>
</dbReference>
<dbReference type="PANTHER" id="PTHR46470">
    <property type="entry name" value="N-ACYLNEURAMINATE-9-PHOSPHATASE"/>
    <property type="match status" value="1"/>
</dbReference>
<proteinExistence type="predicted"/>
<accession>A0ABT6TEE9</accession>
<evidence type="ECO:0000256" key="4">
    <source>
        <dbReference type="ARBA" id="ARBA00022842"/>
    </source>
</evidence>
<gene>
    <name evidence="5" type="ORF">KB449_09605</name>
</gene>
<organism evidence="5 6">
    <name type="scientific">Cohnella hashimotonis</name>
    <dbReference type="NCBI Taxonomy" id="2826895"/>
    <lineage>
        <taxon>Bacteria</taxon>
        <taxon>Bacillati</taxon>
        <taxon>Bacillota</taxon>
        <taxon>Bacilli</taxon>
        <taxon>Bacillales</taxon>
        <taxon>Paenibacillaceae</taxon>
        <taxon>Cohnella</taxon>
    </lineage>
</organism>
<dbReference type="SUPFAM" id="SSF56784">
    <property type="entry name" value="HAD-like"/>
    <property type="match status" value="1"/>
</dbReference>
<dbReference type="NCBIfam" id="TIGR01509">
    <property type="entry name" value="HAD-SF-IA-v3"/>
    <property type="match status" value="1"/>
</dbReference>
<dbReference type="Proteomes" id="UP001161691">
    <property type="component" value="Unassembled WGS sequence"/>
</dbReference>
<comment type="caution">
    <text evidence="5">The sequence shown here is derived from an EMBL/GenBank/DDBJ whole genome shotgun (WGS) entry which is preliminary data.</text>
</comment>
<keyword evidence="2" id="KW-0479">Metal-binding</keyword>
<dbReference type="InterPro" id="IPR036412">
    <property type="entry name" value="HAD-like_sf"/>
</dbReference>
<evidence type="ECO:0000256" key="3">
    <source>
        <dbReference type="ARBA" id="ARBA00022801"/>
    </source>
</evidence>
<dbReference type="EMBL" id="JAGRPV010000001">
    <property type="protein sequence ID" value="MDI4645216.1"/>
    <property type="molecule type" value="Genomic_DNA"/>
</dbReference>
<dbReference type="RefSeq" id="WP_282908166.1">
    <property type="nucleotide sequence ID" value="NZ_JAGRPV010000001.1"/>
</dbReference>
<dbReference type="PANTHER" id="PTHR46470:SF2">
    <property type="entry name" value="GLYCERALDEHYDE 3-PHOSPHATE PHOSPHATASE"/>
    <property type="match status" value="1"/>
</dbReference>
<dbReference type="Gene3D" id="1.10.150.520">
    <property type="match status" value="1"/>
</dbReference>
<dbReference type="NCBIfam" id="TIGR01549">
    <property type="entry name" value="HAD-SF-IA-v1"/>
    <property type="match status" value="1"/>
</dbReference>